<dbReference type="Proteomes" id="UP000269221">
    <property type="component" value="Unassembled WGS sequence"/>
</dbReference>
<protein>
    <submittedName>
        <fullName evidence="2">Uncharacterized protein</fullName>
    </submittedName>
</protein>
<organism evidence="2 3">
    <name type="scientific">Hirundo rustica rustica</name>
    <dbReference type="NCBI Taxonomy" id="333673"/>
    <lineage>
        <taxon>Eukaryota</taxon>
        <taxon>Metazoa</taxon>
        <taxon>Chordata</taxon>
        <taxon>Craniata</taxon>
        <taxon>Vertebrata</taxon>
        <taxon>Euteleostomi</taxon>
        <taxon>Archelosauria</taxon>
        <taxon>Archosauria</taxon>
        <taxon>Dinosauria</taxon>
        <taxon>Saurischia</taxon>
        <taxon>Theropoda</taxon>
        <taxon>Coelurosauria</taxon>
        <taxon>Aves</taxon>
        <taxon>Neognathae</taxon>
        <taxon>Neoaves</taxon>
        <taxon>Telluraves</taxon>
        <taxon>Australaves</taxon>
        <taxon>Passeriformes</taxon>
        <taxon>Sylvioidea</taxon>
        <taxon>Hirundinidae</taxon>
        <taxon>Hirundo</taxon>
    </lineage>
</organism>
<gene>
    <name evidence="2" type="ORF">DUI87_05931</name>
</gene>
<accession>A0A3M0L342</accession>
<comment type="caution">
    <text evidence="2">The sequence shown here is derived from an EMBL/GenBank/DDBJ whole genome shotgun (WGS) entry which is preliminary data.</text>
</comment>
<reference evidence="2 3" key="1">
    <citation type="submission" date="2018-07" db="EMBL/GenBank/DDBJ databases">
        <title>A high quality draft genome assembly of the barn swallow (H. rustica rustica).</title>
        <authorList>
            <person name="Formenti G."/>
            <person name="Chiara M."/>
            <person name="Poveda L."/>
            <person name="Francoijs K.-J."/>
            <person name="Bonisoli-Alquati A."/>
            <person name="Canova L."/>
            <person name="Gianfranceschi L."/>
            <person name="Horner D.S."/>
            <person name="Saino N."/>
        </authorList>
    </citation>
    <scope>NUCLEOTIDE SEQUENCE [LARGE SCALE GENOMIC DNA]</scope>
    <source>
        <strain evidence="2">Chelidonia</strain>
        <tissue evidence="2">Blood</tissue>
    </source>
</reference>
<evidence type="ECO:0000313" key="3">
    <source>
        <dbReference type="Proteomes" id="UP000269221"/>
    </source>
</evidence>
<proteinExistence type="predicted"/>
<dbReference type="EMBL" id="QRBI01000099">
    <property type="protein sequence ID" value="RMC17350.1"/>
    <property type="molecule type" value="Genomic_DNA"/>
</dbReference>
<keyword evidence="3" id="KW-1185">Reference proteome</keyword>
<dbReference type="OrthoDB" id="10518410at2759"/>
<feature type="region of interest" description="Disordered" evidence="1">
    <location>
        <begin position="1"/>
        <end position="33"/>
    </location>
</feature>
<name>A0A3M0L342_HIRRU</name>
<sequence>MHISNFSQRENQEWERNLEVSGEGGGGGAPGARTPELLEIALQPVVQPMVRQLCPCSPWRATPGQMSSWSPWRTPHWSKWMPKGGCNSMGSLHSTCVPVKRGAHAGAGLFTEQTCDPMTLELPVHEGLSTMRGVHCGSGEECEKSFP</sequence>
<evidence type="ECO:0000313" key="2">
    <source>
        <dbReference type="EMBL" id="RMC17350.1"/>
    </source>
</evidence>
<evidence type="ECO:0000256" key="1">
    <source>
        <dbReference type="SAM" id="MobiDB-lite"/>
    </source>
</evidence>
<dbReference type="AlphaFoldDB" id="A0A3M0L342"/>